<accession>A0ABR0J3M6</accession>
<comment type="similarity">
    <text evidence="1">Belongs to the NmrA-type oxidoreductase family. Isoflavone reductase subfamily.</text>
</comment>
<name>A0ABR0J3M6_9EURO</name>
<proteinExistence type="inferred from homology"/>
<dbReference type="Gene3D" id="3.40.50.720">
    <property type="entry name" value="NAD(P)-binding Rossmann-like Domain"/>
    <property type="match status" value="1"/>
</dbReference>
<evidence type="ECO:0000256" key="2">
    <source>
        <dbReference type="ARBA" id="ARBA00022857"/>
    </source>
</evidence>
<dbReference type="PANTHER" id="PTHR47706">
    <property type="entry name" value="NMRA-LIKE FAMILY PROTEIN"/>
    <property type="match status" value="1"/>
</dbReference>
<keyword evidence="2" id="KW-0521">NADP</keyword>
<dbReference type="SUPFAM" id="SSF51735">
    <property type="entry name" value="NAD(P)-binding Rossmann-fold domains"/>
    <property type="match status" value="1"/>
</dbReference>
<evidence type="ECO:0000313" key="4">
    <source>
        <dbReference type="EMBL" id="KAK5055686.1"/>
    </source>
</evidence>
<evidence type="ECO:0008006" key="6">
    <source>
        <dbReference type="Google" id="ProtNLM"/>
    </source>
</evidence>
<evidence type="ECO:0000256" key="3">
    <source>
        <dbReference type="ARBA" id="ARBA00023002"/>
    </source>
</evidence>
<evidence type="ECO:0000256" key="1">
    <source>
        <dbReference type="ARBA" id="ARBA00005725"/>
    </source>
</evidence>
<dbReference type="EMBL" id="JAVRRF010000019">
    <property type="protein sequence ID" value="KAK5055686.1"/>
    <property type="molecule type" value="Genomic_DNA"/>
</dbReference>
<reference evidence="4 5" key="1">
    <citation type="submission" date="2023-08" db="EMBL/GenBank/DDBJ databases">
        <title>Black Yeasts Isolated from many extreme environments.</title>
        <authorList>
            <person name="Coleine C."/>
            <person name="Stajich J.E."/>
            <person name="Selbmann L."/>
        </authorList>
    </citation>
    <scope>NUCLEOTIDE SEQUENCE [LARGE SCALE GENOMIC DNA]</scope>
    <source>
        <strain evidence="4 5">CCFEE 6328</strain>
    </source>
</reference>
<organism evidence="4 5">
    <name type="scientific">Exophiala sideris</name>
    <dbReference type="NCBI Taxonomy" id="1016849"/>
    <lineage>
        <taxon>Eukaryota</taxon>
        <taxon>Fungi</taxon>
        <taxon>Dikarya</taxon>
        <taxon>Ascomycota</taxon>
        <taxon>Pezizomycotina</taxon>
        <taxon>Eurotiomycetes</taxon>
        <taxon>Chaetothyriomycetidae</taxon>
        <taxon>Chaetothyriales</taxon>
        <taxon>Herpotrichiellaceae</taxon>
        <taxon>Exophiala</taxon>
    </lineage>
</organism>
<gene>
    <name evidence="4" type="ORF">LTR69_008061</name>
</gene>
<comment type="caution">
    <text evidence="4">The sequence shown here is derived from an EMBL/GenBank/DDBJ whole genome shotgun (WGS) entry which is preliminary data.</text>
</comment>
<evidence type="ECO:0000313" key="5">
    <source>
        <dbReference type="Proteomes" id="UP001345691"/>
    </source>
</evidence>
<dbReference type="PANTHER" id="PTHR47706:SF4">
    <property type="entry name" value="NMRA-LIKE DOMAIN-CONTAINING PROTEIN"/>
    <property type="match status" value="1"/>
</dbReference>
<keyword evidence="5" id="KW-1185">Reference proteome</keyword>
<keyword evidence="3" id="KW-0560">Oxidoreductase</keyword>
<protein>
    <recommendedName>
        <fullName evidence="6">NmrA-like domain-containing protein</fullName>
    </recommendedName>
</protein>
<dbReference type="InterPro" id="IPR036291">
    <property type="entry name" value="NAD(P)-bd_dom_sf"/>
</dbReference>
<dbReference type="Gene3D" id="3.90.25.10">
    <property type="entry name" value="UDP-galactose 4-epimerase, domain 1"/>
    <property type="match status" value="1"/>
</dbReference>
<sequence>MSPRDERSKRPSSSTRTFIPTHKRHLYTVLDIEHNEAAVPGDGSAVMAMTFTKDVARFVAGSLDLDKWPKVSLIVASQTTLNELVKTAETVTGSKLDVRFDSVESLQSHDVKLLKGNDAIGDLFEGGRDRLKALACDLGASIALGAYDVSNAADGVDLVSLLEDTIGAPVRIGQFLGQYWSSY</sequence>
<dbReference type="Proteomes" id="UP001345691">
    <property type="component" value="Unassembled WGS sequence"/>
</dbReference>
<dbReference type="InterPro" id="IPR051609">
    <property type="entry name" value="NmrA/Isoflavone_reductase-like"/>
</dbReference>